<keyword evidence="2" id="KW-1185">Reference proteome</keyword>
<sequence>MVLLTISSVGFASPLNDFSQGKIAIDISLRPNPNLKMTEKTSPWPKNFDGKNSTEYDGNIWFR</sequence>
<organism evidence="1 2">
    <name type="scientific">Pelosinus baikalensis</name>
    <dbReference type="NCBI Taxonomy" id="2892015"/>
    <lineage>
        <taxon>Bacteria</taxon>
        <taxon>Bacillati</taxon>
        <taxon>Bacillota</taxon>
        <taxon>Negativicutes</taxon>
        <taxon>Selenomonadales</taxon>
        <taxon>Sporomusaceae</taxon>
        <taxon>Pelosinus</taxon>
    </lineage>
</organism>
<name>A0ABS8HU52_9FIRM</name>
<protein>
    <submittedName>
        <fullName evidence="1">Uncharacterized protein</fullName>
    </submittedName>
</protein>
<evidence type="ECO:0000313" key="2">
    <source>
        <dbReference type="Proteomes" id="UP001165492"/>
    </source>
</evidence>
<dbReference type="EMBL" id="JAJHJB010000021">
    <property type="protein sequence ID" value="MCC5466702.1"/>
    <property type="molecule type" value="Genomic_DNA"/>
</dbReference>
<dbReference type="Proteomes" id="UP001165492">
    <property type="component" value="Unassembled WGS sequence"/>
</dbReference>
<proteinExistence type="predicted"/>
<accession>A0ABS8HU52</accession>
<evidence type="ECO:0000313" key="1">
    <source>
        <dbReference type="EMBL" id="MCC5466702.1"/>
    </source>
</evidence>
<reference evidence="1" key="1">
    <citation type="submission" date="2021-11" db="EMBL/GenBank/DDBJ databases">
        <title>Description of a new species Pelosinus isolated from the bottom sediments of Lake Baikal.</title>
        <authorList>
            <person name="Zakharyuk A."/>
        </authorList>
    </citation>
    <scope>NUCLEOTIDE SEQUENCE</scope>
    <source>
        <strain evidence="1">Bkl1</strain>
    </source>
</reference>
<gene>
    <name evidence="1" type="ORF">LMF89_15245</name>
</gene>
<comment type="caution">
    <text evidence="1">The sequence shown here is derived from an EMBL/GenBank/DDBJ whole genome shotgun (WGS) entry which is preliminary data.</text>
</comment>
<dbReference type="RefSeq" id="WP_229535820.1">
    <property type="nucleotide sequence ID" value="NZ_JAJHJB010000021.1"/>
</dbReference>